<dbReference type="Gene3D" id="1.10.10.60">
    <property type="entry name" value="Homeodomain-like"/>
    <property type="match status" value="1"/>
</dbReference>
<dbReference type="PROSITE" id="PS01124">
    <property type="entry name" value="HTH_ARAC_FAMILY_2"/>
    <property type="match status" value="1"/>
</dbReference>
<dbReference type="SMART" id="SM00342">
    <property type="entry name" value="HTH_ARAC"/>
    <property type="match status" value="1"/>
</dbReference>
<dbReference type="GO" id="GO:0003700">
    <property type="term" value="F:DNA-binding transcription factor activity"/>
    <property type="evidence" value="ECO:0007669"/>
    <property type="project" value="InterPro"/>
</dbReference>
<evidence type="ECO:0000313" key="1">
    <source>
        <dbReference type="EMBL" id="TLH64008.1"/>
    </source>
</evidence>
<dbReference type="Pfam" id="PF14525">
    <property type="entry name" value="AraC_binding_2"/>
    <property type="match status" value="1"/>
</dbReference>
<dbReference type="SUPFAM" id="SSF46689">
    <property type="entry name" value="Homeodomain-like"/>
    <property type="match status" value="2"/>
</dbReference>
<sequence length="357" mass="39394">MFGESVVDTHRGVSVHSCQVEEARIVGGAMFYPHTVEVLGPESRFALHINGIDLGAMVLGWLWWDTGVQINTAELEDAYQLNIPIHGSLQTSSGDERMVATPSRGAVYRHDRPTTMRGWCGGHERVLAVKICRAAAEAHLSAMLNRPITDPIQFDLNLDLTDAASAQWVSLLRDLAIQLHRPQSVSLHPLMAQSLAASVMTGLMLGARHNYTDDLIADSSRTRTPTIQRAVDYIEEHLGEPLEVSAIAGHAHLSVRALQEGFQSALGTTPMRYVREARLQRARTDLRTATGAEGVAEIAFRWGFTHLGRFSSMYRQAFGESPSAALQARDSHRIHPRQPRVGQAFRGTDHRARAMLS</sequence>
<dbReference type="PROSITE" id="PS00041">
    <property type="entry name" value="HTH_ARAC_FAMILY_1"/>
    <property type="match status" value="1"/>
</dbReference>
<organism evidence="1 2">
    <name type="scientific">Mycolicibacterium phocaicum</name>
    <dbReference type="NCBI Taxonomy" id="319706"/>
    <lineage>
        <taxon>Bacteria</taxon>
        <taxon>Bacillati</taxon>
        <taxon>Actinomycetota</taxon>
        <taxon>Actinomycetes</taxon>
        <taxon>Mycobacteriales</taxon>
        <taxon>Mycobacteriaceae</taxon>
        <taxon>Mycolicibacterium</taxon>
    </lineage>
</organism>
<dbReference type="RefSeq" id="WP_138250272.1">
    <property type="nucleotide sequence ID" value="NZ_AP022616.1"/>
</dbReference>
<proteinExistence type="predicted"/>
<dbReference type="InterPro" id="IPR009057">
    <property type="entry name" value="Homeodomain-like_sf"/>
</dbReference>
<accession>A0A7I7ZWL7</accession>
<dbReference type="EMBL" id="POTM01000051">
    <property type="protein sequence ID" value="TLH64008.1"/>
    <property type="molecule type" value="Genomic_DNA"/>
</dbReference>
<name>A0A7I7ZWL7_9MYCO</name>
<comment type="caution">
    <text evidence="1">The sequence shown here is derived from an EMBL/GenBank/DDBJ whole genome shotgun (WGS) entry which is preliminary data.</text>
</comment>
<dbReference type="PANTHER" id="PTHR46796">
    <property type="entry name" value="HTH-TYPE TRANSCRIPTIONAL ACTIVATOR RHAS-RELATED"/>
    <property type="match status" value="1"/>
</dbReference>
<dbReference type="InterPro" id="IPR018062">
    <property type="entry name" value="HTH_AraC-typ_CS"/>
</dbReference>
<gene>
    <name evidence="1" type="ORF">C1S79_20475</name>
</gene>
<dbReference type="AlphaFoldDB" id="A0A7I7ZWL7"/>
<dbReference type="Proteomes" id="UP000309984">
    <property type="component" value="Unassembled WGS sequence"/>
</dbReference>
<dbReference type="InterPro" id="IPR018060">
    <property type="entry name" value="HTH_AraC"/>
</dbReference>
<reference evidence="1 2" key="1">
    <citation type="submission" date="2018-01" db="EMBL/GenBank/DDBJ databases">
        <title>Comparative genomics of Mycobacterium mucogenicum and Mycobacterium neoaurum clade members emphasizing tRNA and non-coding RNA.</title>
        <authorList>
            <person name="Behra P.R.K."/>
            <person name="Pettersson B.M.F."/>
            <person name="Das S."/>
            <person name="Dasgupta S."/>
            <person name="Kirsebom L.A."/>
        </authorList>
    </citation>
    <scope>NUCLEOTIDE SEQUENCE [LARGE SCALE GENOMIC DNA]</scope>
    <source>
        <strain evidence="1 2">DSM 45104</strain>
    </source>
</reference>
<keyword evidence="2" id="KW-1185">Reference proteome</keyword>
<dbReference type="GO" id="GO:0043565">
    <property type="term" value="F:sequence-specific DNA binding"/>
    <property type="evidence" value="ECO:0007669"/>
    <property type="project" value="InterPro"/>
</dbReference>
<dbReference type="PANTHER" id="PTHR46796:SF12">
    <property type="entry name" value="HTH-TYPE DNA-BINDING TRANSCRIPTIONAL ACTIVATOR EUTR"/>
    <property type="match status" value="1"/>
</dbReference>
<evidence type="ECO:0000313" key="2">
    <source>
        <dbReference type="Proteomes" id="UP000309984"/>
    </source>
</evidence>
<dbReference type="Pfam" id="PF12833">
    <property type="entry name" value="HTH_18"/>
    <property type="match status" value="1"/>
</dbReference>
<protein>
    <submittedName>
        <fullName evidence="1">AraC family transcriptional regulator</fullName>
    </submittedName>
</protein>
<dbReference type="InterPro" id="IPR035418">
    <property type="entry name" value="AraC-bd_2"/>
</dbReference>
<dbReference type="InterPro" id="IPR050204">
    <property type="entry name" value="AraC_XylS_family_regulators"/>
</dbReference>